<dbReference type="EMBL" id="WQNF01000036">
    <property type="protein sequence ID" value="MVT69931.1"/>
    <property type="molecule type" value="Genomic_DNA"/>
</dbReference>
<dbReference type="RefSeq" id="WP_157348047.1">
    <property type="nucleotide sequence ID" value="NZ_WQNF01000036.1"/>
</dbReference>
<name>A0A844T4E9_9BRAD</name>
<dbReference type="Proteomes" id="UP000436468">
    <property type="component" value="Unassembled WGS sequence"/>
</dbReference>
<dbReference type="AlphaFoldDB" id="A0A844T4E9"/>
<dbReference type="InterPro" id="IPR009061">
    <property type="entry name" value="DNA-bd_dom_put_sf"/>
</dbReference>
<dbReference type="SUPFAM" id="SSF46955">
    <property type="entry name" value="Putative DNA-binding domain"/>
    <property type="match status" value="1"/>
</dbReference>
<proteinExistence type="predicted"/>
<organism evidence="1 2">
    <name type="scientific">Bradyrhizobium pachyrhizi</name>
    <dbReference type="NCBI Taxonomy" id="280333"/>
    <lineage>
        <taxon>Bacteria</taxon>
        <taxon>Pseudomonadati</taxon>
        <taxon>Pseudomonadota</taxon>
        <taxon>Alphaproteobacteria</taxon>
        <taxon>Hyphomicrobiales</taxon>
        <taxon>Nitrobacteraceae</taxon>
        <taxon>Bradyrhizobium</taxon>
    </lineage>
</organism>
<comment type="caution">
    <text evidence="1">The sequence shown here is derived from an EMBL/GenBank/DDBJ whole genome shotgun (WGS) entry which is preliminary data.</text>
</comment>
<evidence type="ECO:0000313" key="1">
    <source>
        <dbReference type="EMBL" id="MVT69931.1"/>
    </source>
</evidence>
<evidence type="ECO:0000313" key="2">
    <source>
        <dbReference type="Proteomes" id="UP000436468"/>
    </source>
</evidence>
<sequence length="84" mass="8968">MDAATTPLNALPETLAGRLTLGAIARLDPETLLHEHEAAEVLLHSKRTLERWRSLGKGPKAKKIGARRVAYTVGAVLEFAGVAA</sequence>
<gene>
    <name evidence="1" type="ORF">GPL21_33120</name>
</gene>
<reference evidence="1 2" key="1">
    <citation type="submission" date="2019-12" db="EMBL/GenBank/DDBJ databases">
        <title>Draft genome sequences Bradyrhizobium cajani AMBPC1010, Bradyrhizobium pachyrhizi AMBPC1040 and Bradyrhizobium yuanmingense ALSPC3051, three plant growth promoting strains isolated from nodules of Cajanus cajan L. in Dominican Republic.</title>
        <authorList>
            <person name="Flores-Felix J.D."/>
            <person name="Araujo J."/>
            <person name="Diaz-Alcantara C."/>
            <person name="Gonzalez-Andres F."/>
            <person name="Velazquez E."/>
        </authorList>
    </citation>
    <scope>NUCLEOTIDE SEQUENCE [LARGE SCALE GENOMIC DNA]</scope>
    <source>
        <strain evidence="1 2">1040</strain>
    </source>
</reference>
<protein>
    <submittedName>
        <fullName evidence="1">DNA-binding protein</fullName>
    </submittedName>
</protein>
<dbReference type="GO" id="GO:0003677">
    <property type="term" value="F:DNA binding"/>
    <property type="evidence" value="ECO:0007669"/>
    <property type="project" value="UniProtKB-KW"/>
</dbReference>
<accession>A0A844T4E9</accession>
<keyword evidence="2" id="KW-1185">Reference proteome</keyword>
<keyword evidence="1" id="KW-0238">DNA-binding</keyword>